<proteinExistence type="predicted"/>
<feature type="coiled-coil region" evidence="1">
    <location>
        <begin position="319"/>
        <end position="367"/>
    </location>
</feature>
<keyword evidence="1" id="KW-0175">Coiled coil</keyword>
<comment type="caution">
    <text evidence="2">The sequence shown here is derived from an EMBL/GenBank/DDBJ whole genome shotgun (WGS) entry which is preliminary data.</text>
</comment>
<feature type="coiled-coil region" evidence="1">
    <location>
        <begin position="252"/>
        <end position="286"/>
    </location>
</feature>
<keyword evidence="3" id="KW-1185">Reference proteome</keyword>
<sequence>MYSLQRSLSVNPAALAPGHPYPLDASRITCTLHFVEFHGMGPPSPDLGRAGDIYIDLSPRLHALYWCDHASRGRGTQWRRWTALLVDIDANRAPPNKYLVAHPWVRNAEMSDLFLWADPGGVSWISKEALCASRVEMIRRGITPVVPDVKPDVEGLVSQILAQILQRQQPSSSAAVHPSSRHMDVRAMSPLPDFHPRTLEYPNLGPPANSLLFQPPPNPHTPFGGFAPGPPPGFGPTLDSHGGVIPSREELCNKALDRMQRAQKAEQRTKQELRRTTRDLSKLKKQEKDAIGMSYLYQKREQELVAALAAAEHRSSAELQQIQATVQALQIQAQTSREDTHNAVEQVRRSEEELAAIQREIQNLRSQEFR</sequence>
<dbReference type="AlphaFoldDB" id="A0AAD7FW35"/>
<protein>
    <submittedName>
        <fullName evidence="2">Uncharacterized protein</fullName>
    </submittedName>
</protein>
<name>A0AAD7FW35_9AGAR</name>
<reference evidence="2" key="1">
    <citation type="submission" date="2023-03" db="EMBL/GenBank/DDBJ databases">
        <title>Massive genome expansion in bonnet fungi (Mycena s.s.) driven by repeated elements and novel gene families across ecological guilds.</title>
        <authorList>
            <consortium name="Lawrence Berkeley National Laboratory"/>
            <person name="Harder C.B."/>
            <person name="Miyauchi S."/>
            <person name="Viragh M."/>
            <person name="Kuo A."/>
            <person name="Thoen E."/>
            <person name="Andreopoulos B."/>
            <person name="Lu D."/>
            <person name="Skrede I."/>
            <person name="Drula E."/>
            <person name="Henrissat B."/>
            <person name="Morin E."/>
            <person name="Kohler A."/>
            <person name="Barry K."/>
            <person name="LaButti K."/>
            <person name="Morin E."/>
            <person name="Salamov A."/>
            <person name="Lipzen A."/>
            <person name="Mereny Z."/>
            <person name="Hegedus B."/>
            <person name="Baldrian P."/>
            <person name="Stursova M."/>
            <person name="Weitz H."/>
            <person name="Taylor A."/>
            <person name="Grigoriev I.V."/>
            <person name="Nagy L.G."/>
            <person name="Martin F."/>
            <person name="Kauserud H."/>
        </authorList>
    </citation>
    <scope>NUCLEOTIDE SEQUENCE</scope>
    <source>
        <strain evidence="2">9284</strain>
    </source>
</reference>
<gene>
    <name evidence="2" type="ORF">FB45DRAFT_1054412</name>
</gene>
<evidence type="ECO:0000313" key="2">
    <source>
        <dbReference type="EMBL" id="KAJ7642080.1"/>
    </source>
</evidence>
<organism evidence="2 3">
    <name type="scientific">Roridomyces roridus</name>
    <dbReference type="NCBI Taxonomy" id="1738132"/>
    <lineage>
        <taxon>Eukaryota</taxon>
        <taxon>Fungi</taxon>
        <taxon>Dikarya</taxon>
        <taxon>Basidiomycota</taxon>
        <taxon>Agaricomycotina</taxon>
        <taxon>Agaricomycetes</taxon>
        <taxon>Agaricomycetidae</taxon>
        <taxon>Agaricales</taxon>
        <taxon>Marasmiineae</taxon>
        <taxon>Mycenaceae</taxon>
        <taxon>Roridomyces</taxon>
    </lineage>
</organism>
<accession>A0AAD7FW35</accession>
<dbReference type="Proteomes" id="UP001221142">
    <property type="component" value="Unassembled WGS sequence"/>
</dbReference>
<evidence type="ECO:0000313" key="3">
    <source>
        <dbReference type="Proteomes" id="UP001221142"/>
    </source>
</evidence>
<evidence type="ECO:0000256" key="1">
    <source>
        <dbReference type="SAM" id="Coils"/>
    </source>
</evidence>
<dbReference type="EMBL" id="JARKIF010000004">
    <property type="protein sequence ID" value="KAJ7642080.1"/>
    <property type="molecule type" value="Genomic_DNA"/>
</dbReference>